<keyword evidence="3" id="KW-1185">Reference proteome</keyword>
<keyword evidence="1" id="KW-0472">Membrane</keyword>
<evidence type="ECO:0000256" key="1">
    <source>
        <dbReference type="SAM" id="Phobius"/>
    </source>
</evidence>
<feature type="transmembrane region" description="Helical" evidence="1">
    <location>
        <begin position="77"/>
        <end position="98"/>
    </location>
</feature>
<evidence type="ECO:0000313" key="3">
    <source>
        <dbReference type="Proteomes" id="UP000191946"/>
    </source>
</evidence>
<protein>
    <submittedName>
        <fullName evidence="2">Uncharacterized protein</fullName>
    </submittedName>
</protein>
<reference evidence="2 3" key="1">
    <citation type="submission" date="2015-08" db="EMBL/GenBank/DDBJ databases">
        <title>Draft Genome Sequences of Vibrio parahaemolyticus Strains.</title>
        <authorList>
            <person name="Gonzalez-Escalona N."/>
            <person name="DePaola A."/>
        </authorList>
    </citation>
    <scope>NUCLEOTIDE SEQUENCE [LARGE SCALE GENOMIC DNA]</scope>
    <source>
        <strain evidence="2 3">CFSAN001621</strain>
    </source>
</reference>
<feature type="transmembrane region" description="Helical" evidence="1">
    <location>
        <begin position="41"/>
        <end position="65"/>
    </location>
</feature>
<accession>A0AAX0MG23</accession>
<dbReference type="AlphaFoldDB" id="A0AAX0MG23"/>
<keyword evidence="1" id="KW-0812">Transmembrane</keyword>
<gene>
    <name evidence="2" type="ORF">AKG60_05615</name>
</gene>
<comment type="caution">
    <text evidence="2">The sequence shown here is derived from an EMBL/GenBank/DDBJ whole genome shotgun (WGS) entry which is preliminary data.</text>
</comment>
<organism evidence="2 3">
    <name type="scientific">Vibrio parahaemolyticus</name>
    <dbReference type="NCBI Taxonomy" id="670"/>
    <lineage>
        <taxon>Bacteria</taxon>
        <taxon>Pseudomonadati</taxon>
        <taxon>Pseudomonadota</taxon>
        <taxon>Gammaproteobacteria</taxon>
        <taxon>Vibrionales</taxon>
        <taxon>Vibrionaceae</taxon>
        <taxon>Vibrio</taxon>
    </lineage>
</organism>
<name>A0AAX0MG23_VIBPH</name>
<dbReference type="EMBL" id="LHQV01000008">
    <property type="protein sequence ID" value="OQK02148.1"/>
    <property type="molecule type" value="Genomic_DNA"/>
</dbReference>
<evidence type="ECO:0000313" key="2">
    <source>
        <dbReference type="EMBL" id="OQK02148.1"/>
    </source>
</evidence>
<keyword evidence="1" id="KW-1133">Transmembrane helix</keyword>
<dbReference type="Proteomes" id="UP000191946">
    <property type="component" value="Unassembled WGS sequence"/>
</dbReference>
<proteinExistence type="predicted"/>
<sequence>MEIEVKSINELKNALNSGASEIVTYDEDLVRKLKAIKLAKSWGPAAVGGIIAAIPLVVTTGPFGATVMAAAAPTASITTATIIALVVAIGGTIAINLFTDWDYVELPLGIKMERRK</sequence>
<dbReference type="RefSeq" id="WP_005500262.1">
    <property type="nucleotide sequence ID" value="NZ_CP023248.2"/>
</dbReference>